<reference evidence="1" key="1">
    <citation type="submission" date="2023-07" db="EMBL/GenBank/DDBJ databases">
        <title>Two novel species in the genus Flavivirga.</title>
        <authorList>
            <person name="Kwon K."/>
        </authorList>
    </citation>
    <scope>NUCLEOTIDE SEQUENCE</scope>
    <source>
        <strain evidence="1">KACC 14157</strain>
    </source>
</reference>
<dbReference type="EMBL" id="JAUOEM010000001">
    <property type="protein sequence ID" value="MDO5986150.1"/>
    <property type="molecule type" value="Genomic_DNA"/>
</dbReference>
<evidence type="ECO:0000313" key="2">
    <source>
        <dbReference type="Proteomes" id="UP001176891"/>
    </source>
</evidence>
<dbReference type="RefSeq" id="WP_303280670.1">
    <property type="nucleotide sequence ID" value="NZ_BAABCZ010000016.1"/>
</dbReference>
<gene>
    <name evidence="1" type="ORF">Q4Q39_01930</name>
</gene>
<comment type="caution">
    <text evidence="1">The sequence shown here is derived from an EMBL/GenBank/DDBJ whole genome shotgun (WGS) entry which is preliminary data.</text>
</comment>
<organism evidence="1 2">
    <name type="scientific">Flavivirga amylovorans</name>
    <dbReference type="NCBI Taxonomy" id="870486"/>
    <lineage>
        <taxon>Bacteria</taxon>
        <taxon>Pseudomonadati</taxon>
        <taxon>Bacteroidota</taxon>
        <taxon>Flavobacteriia</taxon>
        <taxon>Flavobacteriales</taxon>
        <taxon>Flavobacteriaceae</taxon>
        <taxon>Flavivirga</taxon>
    </lineage>
</organism>
<dbReference type="InterPro" id="IPR048012">
    <property type="entry name" value="BfmA-like_N"/>
</dbReference>
<accession>A0ABT8WWW5</accession>
<evidence type="ECO:0000313" key="1">
    <source>
        <dbReference type="EMBL" id="MDO5986150.1"/>
    </source>
</evidence>
<keyword evidence="2" id="KW-1185">Reference proteome</keyword>
<dbReference type="Proteomes" id="UP001176891">
    <property type="component" value="Unassembled WGS sequence"/>
</dbReference>
<name>A0ABT8WWW5_9FLAO</name>
<proteinExistence type="predicted"/>
<protein>
    <submittedName>
        <fullName evidence="1">BfmA/BtgA family mobilization protein</fullName>
    </submittedName>
</protein>
<dbReference type="NCBIfam" id="NF041200">
    <property type="entry name" value="mob_BfmA_Nterm"/>
    <property type="match status" value="1"/>
</dbReference>
<sequence length="177" mass="21120">MDDFKTVRLKKKTLIRFKRFSKKVSKSYSETMELVIDFFEWHGFLPSDRFEKSIIQEIAKNRKRTEASIAIIKDIEKSQTKPTNAMLSALFGESLVQEEPLLVERKFKDTPREKKQVETTVPKIRYENLEWKMDSVKNDFSYVLDNVKVVKSSFGKNYLRLELNEEELVKFRRILRK</sequence>